<feature type="transmembrane region" description="Helical" evidence="6">
    <location>
        <begin position="118"/>
        <end position="135"/>
    </location>
</feature>
<dbReference type="GO" id="GO:0016020">
    <property type="term" value="C:membrane"/>
    <property type="evidence" value="ECO:0007669"/>
    <property type="project" value="UniProtKB-SubCell"/>
</dbReference>
<dbReference type="EMBL" id="MCGE01000001">
    <property type="protein sequence ID" value="ORZ25707.1"/>
    <property type="molecule type" value="Genomic_DNA"/>
</dbReference>
<feature type="transmembrane region" description="Helical" evidence="6">
    <location>
        <begin position="308"/>
        <end position="328"/>
    </location>
</feature>
<name>A0A1X2J1G6_9FUNG</name>
<dbReference type="GO" id="GO:1990961">
    <property type="term" value="P:xenobiotic detoxification by transmembrane export across the plasma membrane"/>
    <property type="evidence" value="ECO:0007669"/>
    <property type="project" value="InterPro"/>
</dbReference>
<evidence type="ECO:0000256" key="3">
    <source>
        <dbReference type="ARBA" id="ARBA00022692"/>
    </source>
</evidence>
<proteinExistence type="inferred from homology"/>
<dbReference type="InterPro" id="IPR045069">
    <property type="entry name" value="MATE_euk"/>
</dbReference>
<evidence type="ECO:0000256" key="4">
    <source>
        <dbReference type="ARBA" id="ARBA00022989"/>
    </source>
</evidence>
<keyword evidence="5 6" id="KW-0472">Membrane</keyword>
<comment type="similarity">
    <text evidence="2">Belongs to the multi antimicrobial extrusion (MATE) (TC 2.A.66.1) family.</text>
</comment>
<dbReference type="InterPro" id="IPR002528">
    <property type="entry name" value="MATE_fam"/>
</dbReference>
<gene>
    <name evidence="7" type="ORF">BCR42DRAFT_400720</name>
</gene>
<keyword evidence="8" id="KW-1185">Reference proteome</keyword>
<reference evidence="7 8" key="1">
    <citation type="submission" date="2016-07" db="EMBL/GenBank/DDBJ databases">
        <title>Pervasive Adenine N6-methylation of Active Genes in Fungi.</title>
        <authorList>
            <consortium name="DOE Joint Genome Institute"/>
            <person name="Mondo S.J."/>
            <person name="Dannebaum R.O."/>
            <person name="Kuo R.C."/>
            <person name="Labutti K."/>
            <person name="Haridas S."/>
            <person name="Kuo A."/>
            <person name="Salamov A."/>
            <person name="Ahrendt S.R."/>
            <person name="Lipzen A."/>
            <person name="Sullivan W."/>
            <person name="Andreopoulos W.B."/>
            <person name="Clum A."/>
            <person name="Lindquist E."/>
            <person name="Daum C."/>
            <person name="Ramamoorthy G.K."/>
            <person name="Gryganskyi A."/>
            <person name="Culley D."/>
            <person name="Magnuson J.K."/>
            <person name="James T.Y."/>
            <person name="O'Malley M.A."/>
            <person name="Stajich J.E."/>
            <person name="Spatafora J.W."/>
            <person name="Visel A."/>
            <person name="Grigoriev I.V."/>
        </authorList>
    </citation>
    <scope>NUCLEOTIDE SEQUENCE [LARGE SCALE GENOMIC DNA]</scope>
    <source>
        <strain evidence="7 8">NRRL 1336</strain>
    </source>
</reference>
<organism evidence="7 8">
    <name type="scientific">Absidia repens</name>
    <dbReference type="NCBI Taxonomy" id="90262"/>
    <lineage>
        <taxon>Eukaryota</taxon>
        <taxon>Fungi</taxon>
        <taxon>Fungi incertae sedis</taxon>
        <taxon>Mucoromycota</taxon>
        <taxon>Mucoromycotina</taxon>
        <taxon>Mucoromycetes</taxon>
        <taxon>Mucorales</taxon>
        <taxon>Cunninghamellaceae</taxon>
        <taxon>Absidia</taxon>
    </lineage>
</organism>
<evidence type="ECO:0000256" key="5">
    <source>
        <dbReference type="ARBA" id="ARBA00023136"/>
    </source>
</evidence>
<protein>
    <submittedName>
        <fullName evidence="7">Mate-domain-containing protein</fullName>
    </submittedName>
</protein>
<dbReference type="AlphaFoldDB" id="A0A1X2J1G6"/>
<comment type="subcellular location">
    <subcellularLocation>
        <location evidence="1">Membrane</location>
        <topology evidence="1">Multi-pass membrane protein</topology>
    </subcellularLocation>
</comment>
<evidence type="ECO:0000313" key="7">
    <source>
        <dbReference type="EMBL" id="ORZ25707.1"/>
    </source>
</evidence>
<evidence type="ECO:0000256" key="6">
    <source>
        <dbReference type="SAM" id="Phobius"/>
    </source>
</evidence>
<feature type="transmembrane region" description="Helical" evidence="6">
    <location>
        <begin position="444"/>
        <end position="469"/>
    </location>
</feature>
<feature type="transmembrane region" description="Helical" evidence="6">
    <location>
        <begin position="212"/>
        <end position="236"/>
    </location>
</feature>
<dbReference type="Pfam" id="PF01554">
    <property type="entry name" value="MatE"/>
    <property type="match status" value="2"/>
</dbReference>
<comment type="caution">
    <text evidence="7">The sequence shown here is derived from an EMBL/GenBank/DDBJ whole genome shotgun (WGS) entry which is preliminary data.</text>
</comment>
<evidence type="ECO:0000256" key="2">
    <source>
        <dbReference type="ARBA" id="ARBA00010199"/>
    </source>
</evidence>
<dbReference type="NCBIfam" id="TIGR00797">
    <property type="entry name" value="matE"/>
    <property type="match status" value="1"/>
</dbReference>
<feature type="transmembrane region" description="Helical" evidence="6">
    <location>
        <begin position="185"/>
        <end position="206"/>
    </location>
</feature>
<dbReference type="GO" id="GO:0015297">
    <property type="term" value="F:antiporter activity"/>
    <property type="evidence" value="ECO:0007669"/>
    <property type="project" value="InterPro"/>
</dbReference>
<dbReference type="CDD" id="cd13132">
    <property type="entry name" value="MATE_eukaryotic"/>
    <property type="match status" value="1"/>
</dbReference>
<accession>A0A1X2J1G6</accession>
<feature type="transmembrane region" description="Helical" evidence="6">
    <location>
        <begin position="388"/>
        <end position="406"/>
    </location>
</feature>
<dbReference type="GO" id="GO:0042910">
    <property type="term" value="F:xenobiotic transmembrane transporter activity"/>
    <property type="evidence" value="ECO:0007669"/>
    <property type="project" value="InterPro"/>
</dbReference>
<dbReference type="STRING" id="90262.A0A1X2J1G6"/>
<dbReference type="Proteomes" id="UP000193560">
    <property type="component" value="Unassembled WGS sequence"/>
</dbReference>
<evidence type="ECO:0000256" key="1">
    <source>
        <dbReference type="ARBA" id="ARBA00004141"/>
    </source>
</evidence>
<sequence>MTDLNAKDTAPSSPLIPTAHITSPTFSYRQESIWLLKNAVPSVISYLLQNSLQSVSVITAGHLGATELAAASVASMFVTVTGLSTVMGTTLCLDTLCSQAYTNTHCDKKVVGLHVQRCLVFLSVLFLPLMTLWWHAEKVFLLLRQEPDVALLAGQFTRCMILAMPAFTLFESLKKMVQAQGLFRAPTYVLFVGAPFNVVVSYALVWHSTLGFIGAPIAAALTYWLLALLLAGYIFYVDGSQVWPRWQWTKNESQGVGGVLDHLAYASMLKLAIPGILLICSENWAYEIIALASGWIDDGKTSQGAQSVLVTSVAMFYTIPFGVGISASNRVGNALGAQQPKQAALAAKTALIAACVVASINALVLFLFRHRWAYLFTDDDEVVTMVSQVIPVVSVFIFGDNVAGIADGVLNGQGRQHVGAWFNLAAYYLSSLPIGFFLCFSLRWGLIGIWSGLMGSLLAVAVATTVVVLKSDWNMEALNARNRSNLEIKQS</sequence>
<feature type="transmembrane region" description="Helical" evidence="6">
    <location>
        <begin position="271"/>
        <end position="296"/>
    </location>
</feature>
<dbReference type="OrthoDB" id="2126698at2759"/>
<feature type="transmembrane region" description="Helical" evidence="6">
    <location>
        <begin position="349"/>
        <end position="368"/>
    </location>
</feature>
<evidence type="ECO:0000313" key="8">
    <source>
        <dbReference type="Proteomes" id="UP000193560"/>
    </source>
</evidence>
<dbReference type="PANTHER" id="PTHR11206">
    <property type="entry name" value="MULTIDRUG RESISTANCE PROTEIN"/>
    <property type="match status" value="1"/>
</dbReference>
<keyword evidence="4 6" id="KW-1133">Transmembrane helix</keyword>
<keyword evidence="3 6" id="KW-0812">Transmembrane</keyword>
<feature type="transmembrane region" description="Helical" evidence="6">
    <location>
        <begin position="155"/>
        <end position="173"/>
    </location>
</feature>
<feature type="transmembrane region" description="Helical" evidence="6">
    <location>
        <begin position="418"/>
        <end position="438"/>
    </location>
</feature>